<feature type="region of interest" description="Disordered" evidence="4">
    <location>
        <begin position="420"/>
        <end position="439"/>
    </location>
</feature>
<keyword evidence="3" id="KW-0804">Transcription</keyword>
<feature type="domain" description="HTH luxR-type" evidence="5">
    <location>
        <begin position="758"/>
        <end position="823"/>
    </location>
</feature>
<dbReference type="PANTHER" id="PTHR44688:SF16">
    <property type="entry name" value="DNA-BINDING TRANSCRIPTIONAL ACTIVATOR DEVR_DOSR"/>
    <property type="match status" value="1"/>
</dbReference>
<evidence type="ECO:0000313" key="7">
    <source>
        <dbReference type="Proteomes" id="UP000741013"/>
    </source>
</evidence>
<dbReference type="Gene3D" id="1.10.10.10">
    <property type="entry name" value="Winged helix-like DNA-binding domain superfamily/Winged helix DNA-binding domain"/>
    <property type="match status" value="1"/>
</dbReference>
<keyword evidence="2 6" id="KW-0238">DNA-binding</keyword>
<dbReference type="SMART" id="SM00421">
    <property type="entry name" value="HTH_LUXR"/>
    <property type="match status" value="1"/>
</dbReference>
<protein>
    <submittedName>
        <fullName evidence="6">DNA-binding CsgD family transcriptional regulator</fullName>
    </submittedName>
</protein>
<dbReference type="PRINTS" id="PR00038">
    <property type="entry name" value="HTHLUXR"/>
</dbReference>
<evidence type="ECO:0000256" key="1">
    <source>
        <dbReference type="ARBA" id="ARBA00023015"/>
    </source>
</evidence>
<dbReference type="InterPro" id="IPR036388">
    <property type="entry name" value="WH-like_DNA-bd_sf"/>
</dbReference>
<dbReference type="Pfam" id="PF00196">
    <property type="entry name" value="GerE"/>
    <property type="match status" value="1"/>
</dbReference>
<comment type="caution">
    <text evidence="6">The sequence shown here is derived from an EMBL/GenBank/DDBJ whole genome shotgun (WGS) entry which is preliminary data.</text>
</comment>
<dbReference type="InterPro" id="IPR016032">
    <property type="entry name" value="Sig_transdc_resp-reg_C-effctor"/>
</dbReference>
<dbReference type="Proteomes" id="UP000741013">
    <property type="component" value="Unassembled WGS sequence"/>
</dbReference>
<name>A0ABS4PPS6_9PSEU</name>
<dbReference type="SUPFAM" id="SSF46894">
    <property type="entry name" value="C-terminal effector domain of the bipartite response regulators"/>
    <property type="match status" value="1"/>
</dbReference>
<reference evidence="6 7" key="1">
    <citation type="submission" date="2021-03" db="EMBL/GenBank/DDBJ databases">
        <title>Sequencing the genomes of 1000 actinobacteria strains.</title>
        <authorList>
            <person name="Klenk H.-P."/>
        </authorList>
    </citation>
    <scope>NUCLEOTIDE SEQUENCE [LARGE SCALE GENOMIC DNA]</scope>
    <source>
        <strain evidence="6 7">DSM 45510</strain>
    </source>
</reference>
<dbReference type="InterPro" id="IPR000792">
    <property type="entry name" value="Tscrpt_reg_LuxR_C"/>
</dbReference>
<keyword evidence="7" id="KW-1185">Reference proteome</keyword>
<sequence>MTVSTRGTEPVLDEPTRQLCAAIAERRLTQVRLAVVAAGDYGKTTLLDHLRTLCANAGLTVVRFDPARVGEPADLVLADDAHTYGEAELAELARLAGDERTGLVIAARPRPRPAGLNAVLGRLRGQILLRPLDKAQVAEHLGTHGVSTELAEFVRAQTGGVPGHVHRVVTALAAVPPSERGELPLAAFGGIRQELDGAEPGVLRFLLAVEAGAGPDIDLLGGLLDRDPDGVSAVIDLARATGLFGADGGLLPITLGALRALVPAERHAAVRQRLVELQLERGAPVLRLVRPWLGKPIAGPSVAKAFEAAADEALGADPALAARLLEAAVAAGRPAAELGARRAEAVALAGDLDGALRLADEVIATAGATGRPDGARVAATALTHRGQLGRSAELLQWSGTRRSRAFAAISLIATGRRAEAERELEKATEGGGDEPPTLLSGALSSVARGVVESVGGTPTLALSTLVSSAEMLEPVGRAVLLPDSPAALGALVALHSGELTIAEPLLERAIAARTGGVTLQARHQLLLAWIAMVRGDATLAVERLNAAEEVRQPRDWLFAVGLEVGLARRTSDLTALRRIWGVACEAVIRHPVDLFSFLPFGEFAMAAARLGERDRLAPHLAQAHAVLKGLGDPPLWAASLHWSELHAAIIAERAGEAKEHAAALAACSGNGAYFTAVSDAAACWLKVLAGDIDAEEVEAAAHALRGCGLWWDGARLAGQAAIRTTDRKAMVALLDCARLLQGAATTVAPPSEGAAADDSPGSARLSDRELQVAELVLGGMTYKEVGARLFISAKTVEHHMARMRQRLGAGSRAELLAHLREMLGDR</sequence>
<keyword evidence="1" id="KW-0805">Transcription regulation</keyword>
<dbReference type="PROSITE" id="PS00622">
    <property type="entry name" value="HTH_LUXR_1"/>
    <property type="match status" value="1"/>
</dbReference>
<gene>
    <name evidence="6" type="ORF">JOM49_002961</name>
</gene>
<dbReference type="GO" id="GO:0003677">
    <property type="term" value="F:DNA binding"/>
    <property type="evidence" value="ECO:0007669"/>
    <property type="project" value="UniProtKB-KW"/>
</dbReference>
<organism evidence="6 7">
    <name type="scientific">Amycolatopsis magusensis</name>
    <dbReference type="NCBI Taxonomy" id="882444"/>
    <lineage>
        <taxon>Bacteria</taxon>
        <taxon>Bacillati</taxon>
        <taxon>Actinomycetota</taxon>
        <taxon>Actinomycetes</taxon>
        <taxon>Pseudonocardiales</taxon>
        <taxon>Pseudonocardiaceae</taxon>
        <taxon>Amycolatopsis</taxon>
    </lineage>
</organism>
<evidence type="ECO:0000256" key="4">
    <source>
        <dbReference type="SAM" id="MobiDB-lite"/>
    </source>
</evidence>
<dbReference type="EMBL" id="JAGGMS010000001">
    <property type="protein sequence ID" value="MBP2181435.1"/>
    <property type="molecule type" value="Genomic_DNA"/>
</dbReference>
<evidence type="ECO:0000256" key="2">
    <source>
        <dbReference type="ARBA" id="ARBA00023125"/>
    </source>
</evidence>
<evidence type="ECO:0000313" key="6">
    <source>
        <dbReference type="EMBL" id="MBP2181435.1"/>
    </source>
</evidence>
<proteinExistence type="predicted"/>
<accession>A0ABS4PPS6</accession>
<evidence type="ECO:0000259" key="5">
    <source>
        <dbReference type="PROSITE" id="PS50043"/>
    </source>
</evidence>
<dbReference type="PROSITE" id="PS50043">
    <property type="entry name" value="HTH_LUXR_2"/>
    <property type="match status" value="1"/>
</dbReference>
<dbReference type="CDD" id="cd06170">
    <property type="entry name" value="LuxR_C_like"/>
    <property type="match status" value="1"/>
</dbReference>
<dbReference type="PANTHER" id="PTHR44688">
    <property type="entry name" value="DNA-BINDING TRANSCRIPTIONAL ACTIVATOR DEVR_DOSR"/>
    <property type="match status" value="1"/>
</dbReference>
<evidence type="ECO:0000256" key="3">
    <source>
        <dbReference type="ARBA" id="ARBA00023163"/>
    </source>
</evidence>